<dbReference type="EMBL" id="SMLM01000002">
    <property type="protein sequence ID" value="TFZ02963.1"/>
    <property type="molecule type" value="Genomic_DNA"/>
</dbReference>
<evidence type="ECO:0000256" key="1">
    <source>
        <dbReference type="SAM" id="MobiDB-lite"/>
    </source>
</evidence>
<dbReference type="Proteomes" id="UP000298180">
    <property type="component" value="Unassembled WGS sequence"/>
</dbReference>
<protein>
    <submittedName>
        <fullName evidence="2">Uncharacterized protein</fullName>
    </submittedName>
</protein>
<organism evidence="2 3">
    <name type="scientific">Ramlibacter henchirensis</name>
    <dbReference type="NCBI Taxonomy" id="204072"/>
    <lineage>
        <taxon>Bacteria</taxon>
        <taxon>Pseudomonadati</taxon>
        <taxon>Pseudomonadota</taxon>
        <taxon>Betaproteobacteria</taxon>
        <taxon>Burkholderiales</taxon>
        <taxon>Comamonadaceae</taxon>
        <taxon>Ramlibacter</taxon>
    </lineage>
</organism>
<sequence>MTAARRANIIPNQWKCGPLNGIKDAGNNHAAAQQPQPPHQVSKRMSRTAPGHPWRHFGFRHGARAVTIFEGPERMRQYSLFTLNVPVELFLEDDA</sequence>
<feature type="region of interest" description="Disordered" evidence="1">
    <location>
        <begin position="20"/>
        <end position="56"/>
    </location>
</feature>
<keyword evidence="3" id="KW-1185">Reference proteome</keyword>
<name>A0A4Z0BUI8_9BURK</name>
<gene>
    <name evidence="2" type="ORF">EZ313_17205</name>
</gene>
<accession>A0A4Z0BUI8</accession>
<dbReference type="RefSeq" id="WP_135264487.1">
    <property type="nucleotide sequence ID" value="NZ_SMLM01000002.1"/>
</dbReference>
<evidence type="ECO:0000313" key="2">
    <source>
        <dbReference type="EMBL" id="TFZ02963.1"/>
    </source>
</evidence>
<comment type="caution">
    <text evidence="2">The sequence shown here is derived from an EMBL/GenBank/DDBJ whole genome shotgun (WGS) entry which is preliminary data.</text>
</comment>
<dbReference type="AlphaFoldDB" id="A0A4Z0BUI8"/>
<proteinExistence type="predicted"/>
<reference evidence="2 3" key="1">
    <citation type="submission" date="2019-03" db="EMBL/GenBank/DDBJ databases">
        <title>Ramlibacter henchirensis DSM 14656, whole genome shotgun sequence.</title>
        <authorList>
            <person name="Zhang X."/>
            <person name="Feng G."/>
            <person name="Zhu H."/>
        </authorList>
    </citation>
    <scope>NUCLEOTIDE SEQUENCE [LARGE SCALE GENOMIC DNA]</scope>
    <source>
        <strain evidence="2 3">DSM 14656</strain>
    </source>
</reference>
<evidence type="ECO:0000313" key="3">
    <source>
        <dbReference type="Proteomes" id="UP000298180"/>
    </source>
</evidence>